<feature type="domain" description="AB hydrolase-1" evidence="1">
    <location>
        <begin position="78"/>
        <end position="215"/>
    </location>
</feature>
<accession>A0A498H1T2</accession>
<evidence type="ECO:0000259" key="1">
    <source>
        <dbReference type="Pfam" id="PF00561"/>
    </source>
</evidence>
<dbReference type="PANTHER" id="PTHR43358:SF4">
    <property type="entry name" value="ALPHA_BETA HYDROLASE FOLD-1 DOMAIN-CONTAINING PROTEIN"/>
    <property type="match status" value="1"/>
</dbReference>
<gene>
    <name evidence="2" type="ORF">ABH15_09575</name>
</gene>
<dbReference type="Gene3D" id="3.40.50.1820">
    <property type="entry name" value="alpha/beta hydrolase"/>
    <property type="match status" value="1"/>
</dbReference>
<reference evidence="2 3" key="1">
    <citation type="journal article" date="2015" name="Int. J. Syst. Evol. Microbiol.">
        <title>Methanoculleus taiwanensis sp. nov., a methanogen isolated from deep marine sediment at the deformation front area near Taiwan.</title>
        <authorList>
            <person name="Weng C.Y."/>
            <person name="Chen S.C."/>
            <person name="Lai M.C."/>
            <person name="Wu S.Y."/>
            <person name="Lin S."/>
            <person name="Yang T.F."/>
            <person name="Chen P.C."/>
        </authorList>
    </citation>
    <scope>NUCLEOTIDE SEQUENCE [LARGE SCALE GENOMIC DNA]</scope>
    <source>
        <strain evidence="2 3">CYW4</strain>
    </source>
</reference>
<proteinExistence type="predicted"/>
<keyword evidence="3" id="KW-1185">Reference proteome</keyword>
<protein>
    <recommendedName>
        <fullName evidence="1">AB hydrolase-1 domain-containing protein</fullName>
    </recommendedName>
</protein>
<evidence type="ECO:0000313" key="2">
    <source>
        <dbReference type="EMBL" id="RXE56347.1"/>
    </source>
</evidence>
<dbReference type="InterPro" id="IPR052920">
    <property type="entry name" value="DNA-binding_regulatory"/>
</dbReference>
<evidence type="ECO:0000313" key="3">
    <source>
        <dbReference type="Proteomes" id="UP000290932"/>
    </source>
</evidence>
<dbReference type="AlphaFoldDB" id="A0A498H1T2"/>
<sequence length="295" mass="31025">MTPPLSGRRHMLRRVVLLVLIAVLAVYLVLPMALGIFAVLPTREPVGAPPDGFGEITLTTGDGVALKAWYAPPDNGAAIILLHGAGSSREAVRSYAAMLVRHGYGVLAPDLRGHGGSDGATNRFGWQGTCDVGAAVTFLEAQDGVETIGGMGLSLGGEVLLGAASAYPQVTAIVADGATQRSPEELSALESERPLYRSFVTRVMYTTVQAVSGIKPPKPLLDSMFEADSTEFLLIAGGAVPREVAFGEVFAETVGERVRLWVAPDAGHTGAFGRYPEEYEQRVIAFFDATPGAGE</sequence>
<dbReference type="EMBL" id="LHQS01000002">
    <property type="protein sequence ID" value="RXE56347.1"/>
    <property type="molecule type" value="Genomic_DNA"/>
</dbReference>
<dbReference type="PANTHER" id="PTHR43358">
    <property type="entry name" value="ALPHA/BETA-HYDROLASE"/>
    <property type="match status" value="1"/>
</dbReference>
<dbReference type="Pfam" id="PF00561">
    <property type="entry name" value="Abhydrolase_1"/>
    <property type="match status" value="1"/>
</dbReference>
<name>A0A498H1T2_9EURY</name>
<dbReference type="InterPro" id="IPR029058">
    <property type="entry name" value="AB_hydrolase_fold"/>
</dbReference>
<dbReference type="SUPFAM" id="SSF53474">
    <property type="entry name" value="alpha/beta-Hydrolases"/>
    <property type="match status" value="1"/>
</dbReference>
<dbReference type="InterPro" id="IPR000073">
    <property type="entry name" value="AB_hydrolase_1"/>
</dbReference>
<dbReference type="Proteomes" id="UP000290932">
    <property type="component" value="Unassembled WGS sequence"/>
</dbReference>
<organism evidence="2 3">
    <name type="scientific">Methanoculleus taiwanensis</name>
    <dbReference type="NCBI Taxonomy" id="1550565"/>
    <lineage>
        <taxon>Archaea</taxon>
        <taxon>Methanobacteriati</taxon>
        <taxon>Methanobacteriota</taxon>
        <taxon>Stenosarchaea group</taxon>
        <taxon>Methanomicrobia</taxon>
        <taxon>Methanomicrobiales</taxon>
        <taxon>Methanomicrobiaceae</taxon>
        <taxon>Methanoculleus</taxon>
    </lineage>
</organism>
<comment type="caution">
    <text evidence="2">The sequence shown here is derived from an EMBL/GenBank/DDBJ whole genome shotgun (WGS) entry which is preliminary data.</text>
</comment>